<organism evidence="2 3">
    <name type="scientific">Bacillus methanolicus PB1</name>
    <dbReference type="NCBI Taxonomy" id="997296"/>
    <lineage>
        <taxon>Bacteria</taxon>
        <taxon>Bacillati</taxon>
        <taxon>Bacillota</taxon>
        <taxon>Bacilli</taxon>
        <taxon>Bacillales</taxon>
        <taxon>Bacillaceae</taxon>
        <taxon>Bacillus</taxon>
    </lineage>
</organism>
<proteinExistence type="predicted"/>
<dbReference type="GO" id="GO:0000166">
    <property type="term" value="F:nucleotide binding"/>
    <property type="evidence" value="ECO:0007669"/>
    <property type="project" value="InterPro"/>
</dbReference>
<name>I3E0A2_BACMT</name>
<dbReference type="eggNOG" id="COG2216">
    <property type="taxonomic scope" value="Bacteria"/>
</dbReference>
<evidence type="ECO:0000313" key="3">
    <source>
        <dbReference type="Proteomes" id="UP000010523"/>
    </source>
</evidence>
<accession>I3E0A2</accession>
<dbReference type="AlphaFoldDB" id="I3E0A2"/>
<dbReference type="EMBL" id="AFEU01000002">
    <property type="protein sequence ID" value="EIJ79923.1"/>
    <property type="molecule type" value="Genomic_DNA"/>
</dbReference>
<dbReference type="STRING" id="997296.PB1_06147"/>
<evidence type="ECO:0000313" key="2">
    <source>
        <dbReference type="EMBL" id="EIJ79923.1"/>
    </source>
</evidence>
<reference evidence="2 3" key="1">
    <citation type="journal article" date="2012" name="Appl. Environ. Microbiol.">
        <title>Genome Sequence of Thermotolerant Bacillus methanolicus: Features and Regulation Related to Methylotrophy and Production of L-Lysine and L-Glutamate from Methanol.</title>
        <authorList>
            <person name="Heggeset T.M."/>
            <person name="Krog A."/>
            <person name="Balzer S."/>
            <person name="Wentzel A."/>
            <person name="Ellingsen T.E."/>
            <person name="Brautaset T."/>
        </authorList>
    </citation>
    <scope>NUCLEOTIDE SEQUENCE [LARGE SCALE GENOMIC DNA]</scope>
    <source>
        <strain evidence="2 3">PB1</strain>
    </source>
</reference>
<dbReference type="PATRIC" id="fig|997296.3.peg.1310"/>
<dbReference type="InterPro" id="IPR023299">
    <property type="entry name" value="ATPase_P-typ_cyto_dom_N"/>
</dbReference>
<protein>
    <submittedName>
        <fullName evidence="2">Potassium-transporting ATPase B chain</fullName>
    </submittedName>
</protein>
<sequence>MPEPDISGSEGVEFKAETRMSGTNFSDGLEVRKGAVDAIKEYVKKQGGH</sequence>
<gene>
    <name evidence="2" type="ORF">PB1_06147</name>
</gene>
<comment type="caution">
    <text evidence="2">The sequence shown here is derived from an EMBL/GenBank/DDBJ whole genome shotgun (WGS) entry which is preliminary data.</text>
</comment>
<dbReference type="Proteomes" id="UP000010523">
    <property type="component" value="Unassembled WGS sequence"/>
</dbReference>
<feature type="region of interest" description="Disordered" evidence="1">
    <location>
        <begin position="1"/>
        <end position="26"/>
    </location>
</feature>
<evidence type="ECO:0000256" key="1">
    <source>
        <dbReference type="SAM" id="MobiDB-lite"/>
    </source>
</evidence>
<dbReference type="Gene3D" id="3.40.1110.10">
    <property type="entry name" value="Calcium-transporting ATPase, cytoplasmic domain N"/>
    <property type="match status" value="1"/>
</dbReference>
<keyword evidence="3" id="KW-1185">Reference proteome</keyword>
<dbReference type="SUPFAM" id="SSF81660">
    <property type="entry name" value="Metal cation-transporting ATPase, ATP-binding domain N"/>
    <property type="match status" value="1"/>
</dbReference>